<dbReference type="PANTHER" id="PTHR39664:SF2">
    <property type="entry name" value="NUCLEIC ACID-BINDING PROTEIN, CONTAINING PIN DOMAIN-RELATED"/>
    <property type="match status" value="1"/>
</dbReference>
<dbReference type="AlphaFoldDB" id="A0A504V278"/>
<dbReference type="CDD" id="cd18683">
    <property type="entry name" value="PIN_VapC-like"/>
    <property type="match status" value="1"/>
</dbReference>
<organism evidence="2 3">
    <name type="scientific">Rhizobium glycinendophyticum</name>
    <dbReference type="NCBI Taxonomy" id="2589807"/>
    <lineage>
        <taxon>Bacteria</taxon>
        <taxon>Pseudomonadati</taxon>
        <taxon>Pseudomonadota</taxon>
        <taxon>Alphaproteobacteria</taxon>
        <taxon>Hyphomicrobiales</taxon>
        <taxon>Rhizobiaceae</taxon>
        <taxon>Rhizobium/Agrobacterium group</taxon>
        <taxon>Rhizobium</taxon>
    </lineage>
</organism>
<evidence type="ECO:0000313" key="2">
    <source>
        <dbReference type="EMBL" id="TPP11542.1"/>
    </source>
</evidence>
<dbReference type="OrthoDB" id="6637310at2"/>
<gene>
    <name evidence="2" type="ORF">FJQ55_12280</name>
</gene>
<reference evidence="2 3" key="1">
    <citation type="submission" date="2019-06" db="EMBL/GenBank/DDBJ databases">
        <title>Rhizobium sp. CL12 isolated from roots of soybean.</title>
        <authorList>
            <person name="Wang C."/>
        </authorList>
    </citation>
    <scope>NUCLEOTIDE SEQUENCE [LARGE SCALE GENOMIC DNA]</scope>
    <source>
        <strain evidence="2 3">CL12</strain>
    </source>
</reference>
<evidence type="ECO:0000313" key="3">
    <source>
        <dbReference type="Proteomes" id="UP000316429"/>
    </source>
</evidence>
<proteinExistence type="predicted"/>
<keyword evidence="3" id="KW-1185">Reference proteome</keyword>
<feature type="domain" description="PIN" evidence="1">
    <location>
        <begin position="5"/>
        <end position="118"/>
    </location>
</feature>
<dbReference type="InterPro" id="IPR002716">
    <property type="entry name" value="PIN_dom"/>
</dbReference>
<evidence type="ECO:0000259" key="1">
    <source>
        <dbReference type="Pfam" id="PF01850"/>
    </source>
</evidence>
<name>A0A504V278_9HYPH</name>
<dbReference type="Proteomes" id="UP000316429">
    <property type="component" value="Unassembled WGS sequence"/>
</dbReference>
<dbReference type="EMBL" id="VFYP01000001">
    <property type="protein sequence ID" value="TPP11542.1"/>
    <property type="molecule type" value="Genomic_DNA"/>
</dbReference>
<dbReference type="InterPro" id="IPR029060">
    <property type="entry name" value="PIN-like_dom_sf"/>
</dbReference>
<accession>A0A504V278</accession>
<dbReference type="RefSeq" id="WP_140828266.1">
    <property type="nucleotide sequence ID" value="NZ_VFYP01000001.1"/>
</dbReference>
<protein>
    <submittedName>
        <fullName evidence="2">Type II toxin-antitoxin system VapC family toxin</fullName>
    </submittedName>
</protein>
<dbReference type="Gene3D" id="3.40.50.1010">
    <property type="entry name" value="5'-nuclease"/>
    <property type="match status" value="1"/>
</dbReference>
<dbReference type="SUPFAM" id="SSF88723">
    <property type="entry name" value="PIN domain-like"/>
    <property type="match status" value="1"/>
</dbReference>
<dbReference type="Pfam" id="PF01850">
    <property type="entry name" value="PIN"/>
    <property type="match status" value="1"/>
</dbReference>
<comment type="caution">
    <text evidence="2">The sequence shown here is derived from an EMBL/GenBank/DDBJ whole genome shotgun (WGS) entry which is preliminary data.</text>
</comment>
<sequence>MKITADTNVLLRAVVGDDPIQAKAAVEALAEAELVAITLQALCELVWVLDRHYGVARNDIAAVIERLLNTRNVVVDRVAVQAGLALLNAGGDFADGVIAFTGRMMGAEHFVSFDRKAIRLLNATGEGAVLLP</sequence>
<dbReference type="PANTHER" id="PTHR39664">
    <property type="match status" value="1"/>
</dbReference>